<protein>
    <recommendedName>
        <fullName evidence="3">Rha family transcriptional regulator</fullName>
    </recommendedName>
</protein>
<dbReference type="RefSeq" id="WP_068997635.1">
    <property type="nucleotide sequence ID" value="NZ_MDTQ01000001.1"/>
</dbReference>
<comment type="caution">
    <text evidence="1">The sequence shown here is derived from an EMBL/GenBank/DDBJ whole genome shotgun (WGS) entry which is preliminary data.</text>
</comment>
<dbReference type="EMBL" id="MDTQ01000001">
    <property type="protein sequence ID" value="ODC03219.1"/>
    <property type="molecule type" value="Genomic_DNA"/>
</dbReference>
<name>A0A1E2V875_9GAMM</name>
<organism evidence="1 2">
    <name type="scientific">Terasakiispira papahanaumokuakeensis</name>
    <dbReference type="NCBI Taxonomy" id="197479"/>
    <lineage>
        <taxon>Bacteria</taxon>
        <taxon>Pseudomonadati</taxon>
        <taxon>Pseudomonadota</taxon>
        <taxon>Gammaproteobacteria</taxon>
        <taxon>Oceanospirillales</taxon>
        <taxon>Terasakiispira</taxon>
    </lineage>
</organism>
<dbReference type="AlphaFoldDB" id="A0A1E2V875"/>
<dbReference type="Proteomes" id="UP000094291">
    <property type="component" value="Unassembled WGS sequence"/>
</dbReference>
<evidence type="ECO:0000313" key="1">
    <source>
        <dbReference type="EMBL" id="ODC03219.1"/>
    </source>
</evidence>
<evidence type="ECO:0008006" key="3">
    <source>
        <dbReference type="Google" id="ProtNLM"/>
    </source>
</evidence>
<dbReference type="OrthoDB" id="79831at2"/>
<keyword evidence="2" id="KW-1185">Reference proteome</keyword>
<dbReference type="STRING" id="197479.BFW38_06345"/>
<proteinExistence type="predicted"/>
<reference evidence="1 2" key="1">
    <citation type="submission" date="2016-08" db="EMBL/GenBank/DDBJ databases">
        <authorList>
            <person name="Seilhamer J.J."/>
        </authorList>
    </citation>
    <scope>NUCLEOTIDE SEQUENCE [LARGE SCALE GENOMIC DNA]</scope>
    <source>
        <strain evidence="1 2">PH27A</strain>
    </source>
</reference>
<evidence type="ECO:0000313" key="2">
    <source>
        <dbReference type="Proteomes" id="UP000094291"/>
    </source>
</evidence>
<accession>A0A1E2V875</accession>
<sequence length="182" mass="20445">MSQIALNLPNPLAARESLFLSTNGEAFTTSRAVAERFGKRHTEVLRGIKKLLADSPDPEFNRRNFASVNYRDSKGEPRPEYHMTHDGFAFLAMRFTGKEAMAWQIAFIQAFNALESELRAKEARYAQALDQIRPALRPIVEGTEQGQNRADIAGPLGKSVHSVTYHRRQARKLGLLMQPHAA</sequence>
<dbReference type="NCBIfam" id="TIGR02681">
    <property type="entry name" value="phage_pRha"/>
    <property type="match status" value="1"/>
</dbReference>
<gene>
    <name evidence="1" type="ORF">BFW38_06345</name>
</gene>
<dbReference type="Pfam" id="PF09669">
    <property type="entry name" value="Phage_pRha"/>
    <property type="match status" value="1"/>
</dbReference>
<dbReference type="InterPro" id="IPR014054">
    <property type="entry name" value="Phage_regulatory_Rha"/>
</dbReference>